<dbReference type="GO" id="GO:0016787">
    <property type="term" value="F:hydrolase activity"/>
    <property type="evidence" value="ECO:0000318"/>
    <property type="project" value="GO_Central"/>
</dbReference>
<dbReference type="AlphaFoldDB" id="Q75C41"/>
<dbReference type="InterPro" id="IPR029058">
    <property type="entry name" value="AB_hydrolase_fold"/>
</dbReference>
<name>Q75C41_EREGS</name>
<dbReference type="SUPFAM" id="SSF53474">
    <property type="entry name" value="alpha/beta-Hydrolases"/>
    <property type="match status" value="1"/>
</dbReference>
<keyword evidence="4" id="KW-1185">Reference proteome</keyword>
<sequence>MARLLFLHGFLQNGRVFSEKSSGLRKLLKKAGVQCDYIDGPVELQPADLPFSVEAERWSATVDAGMNRAWFHHTDVSADLNVADALETVAAHIRAHGPYDGVVGFSQGAALAAILTNRLCDLVPGHPPLKVGLFVSGYSFTEPDPVAPQALRIAARHQQAFAPPPGQPTQVLFLYGAADAAVPAARSKYLQDIYVKAYGEDQVKGFEHPGGHMVPNKKEIIRPIVDEIAKALGLP</sequence>
<reference evidence="3 4" key="1">
    <citation type="journal article" date="2004" name="Science">
        <title>The Ashbya gossypii genome as a tool for mapping the ancient Saccharomyces cerevisiae genome.</title>
        <authorList>
            <person name="Dietrich F.S."/>
            <person name="Voegeli S."/>
            <person name="Brachat S."/>
            <person name="Lerch A."/>
            <person name="Gates K."/>
            <person name="Steiner S."/>
            <person name="Mohr C."/>
            <person name="Pohlmann R."/>
            <person name="Luedi P."/>
            <person name="Choi S."/>
            <person name="Wing R.A."/>
            <person name="Flavier A."/>
            <person name="Gaffney T.D."/>
            <person name="Philippsen P."/>
        </authorList>
    </citation>
    <scope>NUCLEOTIDE SEQUENCE [LARGE SCALE GENOMIC DNA]</scope>
    <source>
        <strain evidence="4">ATCC 10895 / CBS 109.51 / FGSC 9923 / NRRL Y-1056</strain>
    </source>
</reference>
<dbReference type="KEGG" id="ago:AGOS_ACR076C"/>
<proteinExistence type="predicted"/>
<evidence type="ECO:0000313" key="4">
    <source>
        <dbReference type="Proteomes" id="UP000000591"/>
    </source>
</evidence>
<protein>
    <submittedName>
        <fullName evidence="3">ACR076Cp</fullName>
    </submittedName>
</protein>
<dbReference type="GO" id="GO:0004622">
    <property type="term" value="F:phosphatidylcholine lysophospholipase activity"/>
    <property type="evidence" value="ECO:0007669"/>
    <property type="project" value="EnsemblFungi"/>
</dbReference>
<dbReference type="Gene3D" id="3.40.50.1820">
    <property type="entry name" value="alpha/beta hydrolase"/>
    <property type="match status" value="1"/>
</dbReference>
<dbReference type="RefSeq" id="NP_983478.1">
    <property type="nucleotide sequence ID" value="NM_208831.1"/>
</dbReference>
<dbReference type="OMA" id="FEHPGGH"/>
<dbReference type="HOGENOM" id="CLU_051938_2_0_1"/>
<dbReference type="InterPro" id="IPR005645">
    <property type="entry name" value="FSH-like_dom"/>
</dbReference>
<gene>
    <name evidence="3" type="ORF">AGOS_ACR076C</name>
</gene>
<evidence type="ECO:0000256" key="1">
    <source>
        <dbReference type="ARBA" id="ARBA00022801"/>
    </source>
</evidence>
<dbReference type="FunCoup" id="Q75C41">
    <property type="interactions" value="174"/>
</dbReference>
<organism evidence="3 4">
    <name type="scientific">Eremothecium gossypii (strain ATCC 10895 / CBS 109.51 / FGSC 9923 / NRRL Y-1056)</name>
    <name type="common">Yeast</name>
    <name type="synonym">Ashbya gossypii</name>
    <dbReference type="NCBI Taxonomy" id="284811"/>
    <lineage>
        <taxon>Eukaryota</taxon>
        <taxon>Fungi</taxon>
        <taxon>Dikarya</taxon>
        <taxon>Ascomycota</taxon>
        <taxon>Saccharomycotina</taxon>
        <taxon>Saccharomycetes</taxon>
        <taxon>Saccharomycetales</taxon>
        <taxon>Saccharomycetaceae</taxon>
        <taxon>Eremothecium</taxon>
    </lineage>
</organism>
<evidence type="ECO:0000259" key="2">
    <source>
        <dbReference type="Pfam" id="PF03959"/>
    </source>
</evidence>
<dbReference type="GO" id="GO:0005634">
    <property type="term" value="C:nucleus"/>
    <property type="evidence" value="ECO:0000318"/>
    <property type="project" value="GO_Central"/>
</dbReference>
<dbReference type="Pfam" id="PF03959">
    <property type="entry name" value="FSH1"/>
    <property type="match status" value="1"/>
</dbReference>
<dbReference type="Proteomes" id="UP000000591">
    <property type="component" value="Chromosome III"/>
</dbReference>
<dbReference type="ESTHER" id="ashgo-q75c41">
    <property type="family name" value="FSH1"/>
</dbReference>
<dbReference type="GeneID" id="4619603"/>
<keyword evidence="1" id="KW-0378">Hydrolase</keyword>
<dbReference type="InParanoid" id="Q75C41"/>
<dbReference type="eggNOG" id="KOG2551">
    <property type="taxonomic scope" value="Eukaryota"/>
</dbReference>
<evidence type="ECO:0000313" key="3">
    <source>
        <dbReference type="EMBL" id="AAS51302.1"/>
    </source>
</evidence>
<dbReference type="GO" id="GO:0006915">
    <property type="term" value="P:apoptotic process"/>
    <property type="evidence" value="ECO:0007669"/>
    <property type="project" value="EnsemblFungi"/>
</dbReference>
<dbReference type="EMBL" id="AE016816">
    <property type="protein sequence ID" value="AAS51302.1"/>
    <property type="molecule type" value="Genomic_DNA"/>
</dbReference>
<dbReference type="OrthoDB" id="2094269at2759"/>
<reference evidence="4" key="2">
    <citation type="journal article" date="2013" name="G3 (Bethesda)">
        <title>Genomes of Ashbya fungi isolated from insects reveal four mating-type loci, numerous translocations, lack of transposons, and distinct gene duplications.</title>
        <authorList>
            <person name="Dietrich F.S."/>
            <person name="Voegeli S."/>
            <person name="Kuo S."/>
            <person name="Philippsen P."/>
        </authorList>
    </citation>
    <scope>GENOME REANNOTATION</scope>
    <source>
        <strain evidence="4">ATCC 10895 / CBS 109.51 / FGSC 9923 / NRRL Y-1056</strain>
    </source>
</reference>
<dbReference type="InterPro" id="IPR050593">
    <property type="entry name" value="LovG"/>
</dbReference>
<accession>Q75C41</accession>
<dbReference type="PANTHER" id="PTHR48070:SF9">
    <property type="entry name" value="FAMILY OF SERINE HYDROLASES 1"/>
    <property type="match status" value="1"/>
</dbReference>
<feature type="domain" description="Serine hydrolase" evidence="2">
    <location>
        <begin position="2"/>
        <end position="223"/>
    </location>
</feature>
<dbReference type="PANTHER" id="PTHR48070">
    <property type="entry name" value="ESTERASE OVCA2"/>
    <property type="match status" value="1"/>
</dbReference>
<dbReference type="GO" id="GO:0005737">
    <property type="term" value="C:cytoplasm"/>
    <property type="evidence" value="ECO:0000318"/>
    <property type="project" value="GO_Central"/>
</dbReference>